<accession>A0A022VRF8</accession>
<keyword evidence="1" id="KW-0653">Protein transport</keyword>
<keyword evidence="1" id="KW-0813">Transport</keyword>
<organism evidence="3">
    <name type="scientific">Trichophyton rubrum CBS 288.86</name>
    <dbReference type="NCBI Taxonomy" id="1215330"/>
    <lineage>
        <taxon>Eukaryota</taxon>
        <taxon>Fungi</taxon>
        <taxon>Dikarya</taxon>
        <taxon>Ascomycota</taxon>
        <taxon>Pezizomycotina</taxon>
        <taxon>Eurotiomycetes</taxon>
        <taxon>Eurotiomycetidae</taxon>
        <taxon>Onygenales</taxon>
        <taxon>Arthrodermataceae</taxon>
        <taxon>Trichophyton</taxon>
    </lineage>
</organism>
<dbReference type="PANTHER" id="PTHR11099">
    <property type="entry name" value="VACUOLAR SORTING PROTEIN 35"/>
    <property type="match status" value="1"/>
</dbReference>
<reference evidence="3" key="1">
    <citation type="submission" date="2014-02" db="EMBL/GenBank/DDBJ databases">
        <title>The Genome Sequence of Trichophyton rubrum (morphotype fischeri) CBS 288.86.</title>
        <authorList>
            <consortium name="The Broad Institute Genomics Platform"/>
            <person name="Cuomo C.A."/>
            <person name="White T.C."/>
            <person name="Graser Y."/>
            <person name="Martinez-Rossi N."/>
            <person name="Heitman J."/>
            <person name="Young S.K."/>
            <person name="Zeng Q."/>
            <person name="Gargeya S."/>
            <person name="Abouelleil A."/>
            <person name="Alvarado L."/>
            <person name="Chapman S.B."/>
            <person name="Gainer-Dewar J."/>
            <person name="Goldberg J."/>
            <person name="Griggs A."/>
            <person name="Gujja S."/>
            <person name="Hansen M."/>
            <person name="Howarth C."/>
            <person name="Imamovic A."/>
            <person name="Larimer J."/>
            <person name="Martinez D."/>
            <person name="Murphy C."/>
            <person name="Pearson M.D."/>
            <person name="Persinoti G."/>
            <person name="Poon T."/>
            <person name="Priest M."/>
            <person name="Roberts A.D."/>
            <person name="Saif S."/>
            <person name="Shea T.D."/>
            <person name="Sykes S.N."/>
            <person name="Wortman J."/>
            <person name="Nusbaum C."/>
            <person name="Birren B."/>
        </authorList>
    </citation>
    <scope>NUCLEOTIDE SEQUENCE [LARGE SCALE GENOMIC DNA]</scope>
    <source>
        <strain evidence="3">CBS 288.86</strain>
    </source>
</reference>
<evidence type="ECO:0000313" key="3">
    <source>
        <dbReference type="EMBL" id="EZF48615.1"/>
    </source>
</evidence>
<dbReference type="GO" id="GO:0005829">
    <property type="term" value="C:cytosol"/>
    <property type="evidence" value="ECO:0007669"/>
    <property type="project" value="GOC"/>
</dbReference>
<protein>
    <recommendedName>
        <fullName evidence="1">Vacuolar protein sorting-associated protein 35</fullName>
    </recommendedName>
</protein>
<dbReference type="InterPro" id="IPR005378">
    <property type="entry name" value="Vps35"/>
</dbReference>
<dbReference type="EMBL" id="KK207923">
    <property type="protein sequence ID" value="EZF48615.1"/>
    <property type="molecule type" value="Genomic_DNA"/>
</dbReference>
<dbReference type="GO" id="GO:0006886">
    <property type="term" value="P:intracellular protein transport"/>
    <property type="evidence" value="ECO:0007669"/>
    <property type="project" value="TreeGrafter"/>
</dbReference>
<dbReference type="PANTHER" id="PTHR11099:SF0">
    <property type="entry name" value="VACUOLAR PROTEIN SORTING-ASSOCIATED PROTEIN 35"/>
    <property type="match status" value="1"/>
</dbReference>
<dbReference type="GO" id="GO:0030906">
    <property type="term" value="C:retromer, cargo-selective complex"/>
    <property type="evidence" value="ECO:0007669"/>
    <property type="project" value="InterPro"/>
</dbReference>
<evidence type="ECO:0000256" key="2">
    <source>
        <dbReference type="SAM" id="MobiDB-lite"/>
    </source>
</evidence>
<dbReference type="AlphaFoldDB" id="A0A022VRF8"/>
<sequence>MASAPHVPEDQSRLLEEALGVVRQQSHMMRRCLETPGKLMDALKCGSTLVAELRTPTLGPKQYYELYMAVFDALRHLSDYLRESHPVNHLADLYELVQYAGNIVPRLYLMITVGTVYMSIPDAPVKEIMKDMMEMSRGVQHPIRGLFLRYYLSGQARDYLPMGSGDGPQGNLQDSTNFVLTNFVEMNKLWVRLQHQGHSREREKRTQERKELELLVGSNLVRLSQLVDLEAYKSVILQPLLEQVVQCRDVLAQEYLLEVITKVFPDEYHLHTLDSMLSAIARLNPHVDMKKIVIGLMDRLSTYATRGSEKSDDPEVRKKAEEEATVRLLENLQLSKERGEAPPASDEQKTADKEKGIVQPENGINQPGEGDGGKDTKPESVEDQQESEEATFLPGNIKLYEIFYDQVLNLVKTRGIPIQDTIALLVSLTNLALNIYPDRLEYVDQVLQYATKTATEHSDSADFHSAPAQSSILNLLLAPLQSYVSIFTALSLPNYIPFFAAQSYSTRRAVAGEVARNILRNRTSITSPENLDNVLQILRVLIREGMQQPAGYPGAQSQRRGGETEETIEEQGWLARIVHLVQGPDNDTQLKVSSNFFRNQRSLQKANGFQSYYKPCEQLIWMEMSV</sequence>
<dbReference type="HOGENOM" id="CLU_029880_0_0_1"/>
<name>A0A022VRF8_TRIRU</name>
<feature type="compositionally biased region" description="Basic and acidic residues" evidence="2">
    <location>
        <begin position="371"/>
        <end position="380"/>
    </location>
</feature>
<dbReference type="GO" id="GO:0042147">
    <property type="term" value="P:retrograde transport, endosome to Golgi"/>
    <property type="evidence" value="ECO:0007669"/>
    <property type="project" value="InterPro"/>
</dbReference>
<dbReference type="Pfam" id="PF03635">
    <property type="entry name" value="Vps35"/>
    <property type="match status" value="1"/>
</dbReference>
<feature type="region of interest" description="Disordered" evidence="2">
    <location>
        <begin position="331"/>
        <end position="390"/>
    </location>
</feature>
<dbReference type="Proteomes" id="UP000023758">
    <property type="component" value="Unassembled WGS sequence"/>
</dbReference>
<dbReference type="PIRSF" id="PIRSF009375">
    <property type="entry name" value="Retromer_Vps35"/>
    <property type="match status" value="1"/>
</dbReference>
<comment type="similarity">
    <text evidence="1">Belongs to the VPS35 family.</text>
</comment>
<evidence type="ECO:0000256" key="1">
    <source>
        <dbReference type="PIRNR" id="PIRNR009375"/>
    </source>
</evidence>
<proteinExistence type="inferred from homology"/>
<comment type="function">
    <text evidence="1">Plays a role in vesicular protein sorting.</text>
</comment>
<gene>
    <name evidence="3" type="ORF">H103_07717</name>
</gene>
<dbReference type="GO" id="GO:0005770">
    <property type="term" value="C:late endosome"/>
    <property type="evidence" value="ECO:0007669"/>
    <property type="project" value="TreeGrafter"/>
</dbReference>
<feature type="compositionally biased region" description="Basic and acidic residues" evidence="2">
    <location>
        <begin position="335"/>
        <end position="356"/>
    </location>
</feature>